<dbReference type="GO" id="GO:0002161">
    <property type="term" value="F:aminoacyl-tRNA deacylase activity"/>
    <property type="evidence" value="ECO:0007669"/>
    <property type="project" value="InterPro"/>
</dbReference>
<accession>A0A8J3EXR8</accession>
<proteinExistence type="predicted"/>
<reference evidence="2" key="1">
    <citation type="journal article" date="2014" name="Int. J. Syst. Evol. Microbiol.">
        <title>Complete genome sequence of Corynebacterium casei LMG S-19264T (=DSM 44701T), isolated from a smear-ripened cheese.</title>
        <authorList>
            <consortium name="US DOE Joint Genome Institute (JGI-PGF)"/>
            <person name="Walter F."/>
            <person name="Albersmeier A."/>
            <person name="Kalinowski J."/>
            <person name="Ruckert C."/>
        </authorList>
    </citation>
    <scope>NUCLEOTIDE SEQUENCE</scope>
    <source>
        <strain evidence="2">CGMCC 1.14988</strain>
    </source>
</reference>
<dbReference type="Gene3D" id="3.90.960.10">
    <property type="entry name" value="YbaK/aminoacyl-tRNA synthetase-associated domain"/>
    <property type="match status" value="1"/>
</dbReference>
<sequence length="164" mass="17402">MDPSRAVEAEVLRALETTGTPFDAIEIDPDLADTAEFCAHYGYDPAASGNCILVASRDEPPVLAACLVLATTRLDVNKRVRKLLGVRKLSFAPAELTREVTGMEIGGVTPFALPADVPLYLDARIRDLDRVIVGGGSRALKLLVTPDALAAVGGEFVDELAVEV</sequence>
<protein>
    <recommendedName>
        <fullName evidence="1">YbaK/aminoacyl-tRNA synthetase-associated domain-containing protein</fullName>
    </recommendedName>
</protein>
<dbReference type="Pfam" id="PF04073">
    <property type="entry name" value="tRNA_edit"/>
    <property type="match status" value="1"/>
</dbReference>
<dbReference type="EMBL" id="BMHA01000006">
    <property type="protein sequence ID" value="GGI06314.1"/>
    <property type="molecule type" value="Genomic_DNA"/>
</dbReference>
<gene>
    <name evidence="2" type="ORF">GCM10011354_18470</name>
</gene>
<comment type="caution">
    <text evidence="2">The sequence shown here is derived from an EMBL/GenBank/DDBJ whole genome shotgun (WGS) entry which is preliminary data.</text>
</comment>
<dbReference type="SUPFAM" id="SSF55826">
    <property type="entry name" value="YbaK/ProRS associated domain"/>
    <property type="match status" value="1"/>
</dbReference>
<evidence type="ECO:0000313" key="2">
    <source>
        <dbReference type="EMBL" id="GGI06314.1"/>
    </source>
</evidence>
<keyword evidence="3" id="KW-1185">Reference proteome</keyword>
<dbReference type="InterPro" id="IPR036754">
    <property type="entry name" value="YbaK/aa-tRNA-synt-asso_dom_sf"/>
</dbReference>
<name>A0A8J3EXR8_9ACTN</name>
<evidence type="ECO:0000259" key="1">
    <source>
        <dbReference type="Pfam" id="PF04073"/>
    </source>
</evidence>
<feature type="domain" description="YbaK/aminoacyl-tRNA synthetase-associated" evidence="1">
    <location>
        <begin position="29"/>
        <end position="150"/>
    </location>
</feature>
<dbReference type="PANTHER" id="PTHR30411">
    <property type="entry name" value="CYTOPLASMIC PROTEIN"/>
    <property type="match status" value="1"/>
</dbReference>
<organism evidence="2 3">
    <name type="scientific">Egicoccus halophilus</name>
    <dbReference type="NCBI Taxonomy" id="1670830"/>
    <lineage>
        <taxon>Bacteria</taxon>
        <taxon>Bacillati</taxon>
        <taxon>Actinomycetota</taxon>
        <taxon>Nitriliruptoria</taxon>
        <taxon>Egicoccales</taxon>
        <taxon>Egicoccaceae</taxon>
        <taxon>Egicoccus</taxon>
    </lineage>
</organism>
<dbReference type="PANTHER" id="PTHR30411:SF1">
    <property type="entry name" value="CYTOPLASMIC PROTEIN"/>
    <property type="match status" value="1"/>
</dbReference>
<dbReference type="Proteomes" id="UP000650511">
    <property type="component" value="Unassembled WGS sequence"/>
</dbReference>
<dbReference type="RefSeq" id="WP_205745289.1">
    <property type="nucleotide sequence ID" value="NZ_BMHA01000006.1"/>
</dbReference>
<reference evidence="2" key="2">
    <citation type="submission" date="2020-09" db="EMBL/GenBank/DDBJ databases">
        <authorList>
            <person name="Sun Q."/>
            <person name="Zhou Y."/>
        </authorList>
    </citation>
    <scope>NUCLEOTIDE SEQUENCE</scope>
    <source>
        <strain evidence="2">CGMCC 1.14988</strain>
    </source>
</reference>
<evidence type="ECO:0000313" key="3">
    <source>
        <dbReference type="Proteomes" id="UP000650511"/>
    </source>
</evidence>
<dbReference type="AlphaFoldDB" id="A0A8J3EXR8"/>
<dbReference type="InterPro" id="IPR007214">
    <property type="entry name" value="YbaK/aa-tRNA-synth-assoc-dom"/>
</dbReference>